<sequence>MGRLSFRRGQRKQFVRHTDVLEGRAHGEEIASCDVIIVGAGFAGMYMLYLARRLGLSAVVLETASGGWRNVVLQPLSGDALRR</sequence>
<dbReference type="Proteomes" id="UP000093737">
    <property type="component" value="Unassembled WGS sequence"/>
</dbReference>
<dbReference type="Gene3D" id="3.50.50.60">
    <property type="entry name" value="FAD/NAD(P)-binding domain"/>
    <property type="match status" value="1"/>
</dbReference>
<dbReference type="Pfam" id="PF13450">
    <property type="entry name" value="NAD_binding_8"/>
    <property type="match status" value="1"/>
</dbReference>
<evidence type="ECO:0000313" key="4">
    <source>
        <dbReference type="Proteomes" id="UP000093748"/>
    </source>
</evidence>
<reference evidence="2 3" key="1">
    <citation type="submission" date="2016-05" db="EMBL/GenBank/DDBJ databases">
        <authorList>
            <person name="Ramsay J.P."/>
        </authorList>
    </citation>
    <scope>NUCLEOTIDE SEQUENCE [LARGE SCALE GENOMIC DNA]</scope>
    <source>
        <strain evidence="2 3">NZP2042</strain>
    </source>
</reference>
<accession>A0A1A5IHB3</accession>
<reference evidence="1" key="3">
    <citation type="submission" date="2016-06" db="EMBL/GenBank/DDBJ databases">
        <authorList>
            <person name="Kjaerup R.B."/>
            <person name="Dalgaard T.S."/>
            <person name="Juul-Madsen H.R."/>
        </authorList>
    </citation>
    <scope>NUCLEOTIDE SEQUENCE</scope>
    <source>
        <strain evidence="1">R7ANS::ICEMlSym2042</strain>
    </source>
</reference>
<gene>
    <name evidence="2" type="ORF">A8145_28360</name>
    <name evidence="1" type="ORF">BAE39_30000</name>
</gene>
<evidence type="ECO:0000313" key="1">
    <source>
        <dbReference type="EMBL" id="OBP78346.1"/>
    </source>
</evidence>
<dbReference type="Proteomes" id="UP000093748">
    <property type="component" value="Unassembled WGS sequence"/>
</dbReference>
<proteinExistence type="predicted"/>
<name>A0A1A5IHB3_RHILI</name>
<dbReference type="SUPFAM" id="SSF51905">
    <property type="entry name" value="FAD/NAD(P)-binding domain"/>
    <property type="match status" value="1"/>
</dbReference>
<dbReference type="EMBL" id="LZTJ01000007">
    <property type="protein sequence ID" value="OBP78346.1"/>
    <property type="molecule type" value="Genomic_DNA"/>
</dbReference>
<comment type="caution">
    <text evidence="1">The sequence shown here is derived from an EMBL/GenBank/DDBJ whole genome shotgun (WGS) entry which is preliminary data.</text>
</comment>
<dbReference type="InterPro" id="IPR036188">
    <property type="entry name" value="FAD/NAD-bd_sf"/>
</dbReference>
<dbReference type="AlphaFoldDB" id="A0A1A5IHB3"/>
<evidence type="ECO:0000313" key="3">
    <source>
        <dbReference type="Proteomes" id="UP000093737"/>
    </source>
</evidence>
<dbReference type="EMBL" id="LYTK01000004">
    <property type="protein sequence ID" value="OBQ70273.1"/>
    <property type="molecule type" value="Genomic_DNA"/>
</dbReference>
<evidence type="ECO:0000313" key="2">
    <source>
        <dbReference type="EMBL" id="OBQ70273.1"/>
    </source>
</evidence>
<protein>
    <submittedName>
        <fullName evidence="1">Uncharacterized protein</fullName>
    </submittedName>
</protein>
<reference evidence="4" key="2">
    <citation type="submission" date="2016-06" db="EMBL/GenBank/DDBJ databases">
        <title>NZP2037 Pacbio-Illumina hybrid assembly.</title>
        <authorList>
            <person name="Ramsay J.P."/>
        </authorList>
    </citation>
    <scope>NUCLEOTIDE SEQUENCE [LARGE SCALE GENOMIC DNA]</scope>
    <source>
        <strain evidence="4">R7ANS::ICEMlSym2042</strain>
    </source>
</reference>
<organism evidence="1 4">
    <name type="scientific">Rhizobium loti</name>
    <name type="common">Mesorhizobium loti</name>
    <dbReference type="NCBI Taxonomy" id="381"/>
    <lineage>
        <taxon>Bacteria</taxon>
        <taxon>Pseudomonadati</taxon>
        <taxon>Pseudomonadota</taxon>
        <taxon>Alphaproteobacteria</taxon>
        <taxon>Hyphomicrobiales</taxon>
        <taxon>Phyllobacteriaceae</taxon>
        <taxon>Mesorhizobium</taxon>
    </lineage>
</organism>